<name>A0ABT4VQP6_9HYPH</name>
<dbReference type="EMBL" id="JAPJZH010000010">
    <property type="protein sequence ID" value="MDA4847037.1"/>
    <property type="molecule type" value="Genomic_DNA"/>
</dbReference>
<dbReference type="Proteomes" id="UP001148313">
    <property type="component" value="Unassembled WGS sequence"/>
</dbReference>
<feature type="domain" description="GmrSD restriction endonucleases N-terminal" evidence="2">
    <location>
        <begin position="57"/>
        <end position="185"/>
    </location>
</feature>
<dbReference type="PANTHER" id="PTHR39639">
    <property type="entry name" value="CHROMOSOME 16, WHOLE GENOME SHOTGUN SEQUENCE"/>
    <property type="match status" value="1"/>
</dbReference>
<protein>
    <submittedName>
        <fullName evidence="3">DUF262 domain-containing protein</fullName>
    </submittedName>
</protein>
<dbReference type="PANTHER" id="PTHR39639:SF1">
    <property type="entry name" value="DUF262 DOMAIN-CONTAINING PROTEIN"/>
    <property type="match status" value="1"/>
</dbReference>
<dbReference type="Pfam" id="PF03235">
    <property type="entry name" value="GmrSD_N"/>
    <property type="match status" value="1"/>
</dbReference>
<keyword evidence="4" id="KW-1185">Reference proteome</keyword>
<evidence type="ECO:0000313" key="3">
    <source>
        <dbReference type="EMBL" id="MDA4847037.1"/>
    </source>
</evidence>
<reference evidence="3" key="1">
    <citation type="submission" date="2022-11" db="EMBL/GenBank/DDBJ databases">
        <title>Hoeflea poritis sp. nov., isolated from scleractinian coral Porites lutea.</title>
        <authorList>
            <person name="Zhang G."/>
            <person name="Wei Q."/>
            <person name="Cai L."/>
        </authorList>
    </citation>
    <scope>NUCLEOTIDE SEQUENCE</scope>
    <source>
        <strain evidence="3">E7-10</strain>
    </source>
</reference>
<evidence type="ECO:0000259" key="2">
    <source>
        <dbReference type="Pfam" id="PF03235"/>
    </source>
</evidence>
<gene>
    <name evidence="3" type="ORF">OOZ53_16880</name>
</gene>
<sequence>MNTDKPFYELDTSDERDPDATPIRDRKVITQPYDLGIDSIVGQVKSNILFLRPLSDRPKFQRQYVWSDRLASKLVESVLLNVPIPPCYLSENEDCELDVIDGQQRIYSLYRFLENQFKLSALEALTEYNGLHFFELPGKEQRKIKTHTLRCVVITNESHPEIKFDVFERLNTNTIPLNAQELRNCVSRGSLNNLLAELSFGERWLQIRGRKSPDKRLADEEMILRYFSFQIQDIKNYKTPLKTWLNETARMGRKLPDNIIQSLGEKWNIALSNSLHWFEPNRCFRRPESKAINRALFDLVMRTATTADEKTALARRTEFLEVYNTIVADEYFQDLISRAVDHKSRTEKRFDIWNQKMAEIGL</sequence>
<comment type="caution">
    <text evidence="3">The sequence shown here is derived from an EMBL/GenBank/DDBJ whole genome shotgun (WGS) entry which is preliminary data.</text>
</comment>
<accession>A0ABT4VQP6</accession>
<organism evidence="3 4">
    <name type="scientific">Hoeflea poritis</name>
    <dbReference type="NCBI Taxonomy" id="2993659"/>
    <lineage>
        <taxon>Bacteria</taxon>
        <taxon>Pseudomonadati</taxon>
        <taxon>Pseudomonadota</taxon>
        <taxon>Alphaproteobacteria</taxon>
        <taxon>Hyphomicrobiales</taxon>
        <taxon>Rhizobiaceae</taxon>
        <taxon>Hoeflea</taxon>
    </lineage>
</organism>
<dbReference type="RefSeq" id="WP_271090834.1">
    <property type="nucleotide sequence ID" value="NZ_JAPJZH010000010.1"/>
</dbReference>
<evidence type="ECO:0000256" key="1">
    <source>
        <dbReference type="SAM" id="MobiDB-lite"/>
    </source>
</evidence>
<evidence type="ECO:0000313" key="4">
    <source>
        <dbReference type="Proteomes" id="UP001148313"/>
    </source>
</evidence>
<proteinExistence type="predicted"/>
<feature type="region of interest" description="Disordered" evidence="1">
    <location>
        <begin position="1"/>
        <end position="21"/>
    </location>
</feature>
<dbReference type="InterPro" id="IPR004919">
    <property type="entry name" value="GmrSD_N"/>
</dbReference>